<comment type="caution">
    <text evidence="1">The sequence shown here is derived from an EMBL/GenBank/DDBJ whole genome shotgun (WGS) entry which is preliminary data.</text>
</comment>
<keyword evidence="2" id="KW-1185">Reference proteome</keyword>
<evidence type="ECO:0000313" key="1">
    <source>
        <dbReference type="EMBL" id="KIL46719.1"/>
    </source>
</evidence>
<dbReference type="Proteomes" id="UP000031950">
    <property type="component" value="Unassembled WGS sequence"/>
</dbReference>
<dbReference type="RefSeq" id="WP_041123345.1">
    <property type="nucleotide sequence ID" value="NZ_JXRQ01000025.1"/>
</dbReference>
<dbReference type="AlphaFoldDB" id="A0A0C2RY55"/>
<dbReference type="Pfam" id="PF06338">
    <property type="entry name" value="ComK"/>
    <property type="match status" value="1"/>
</dbReference>
<accession>A0A0C2RY55</accession>
<reference evidence="1 2" key="1">
    <citation type="submission" date="2015-01" db="EMBL/GenBank/DDBJ databases">
        <title>Genome sequence of Jeotgalibacillus alimentarius.</title>
        <authorList>
            <person name="Goh K.M."/>
            <person name="Chan K.-G."/>
            <person name="Yaakop A.S."/>
            <person name="Ee R."/>
            <person name="Gan H.M."/>
            <person name="Chan C.S."/>
        </authorList>
    </citation>
    <scope>NUCLEOTIDE SEQUENCE [LARGE SCALE GENOMIC DNA]</scope>
    <source>
        <strain evidence="1 2">YKJ-13</strain>
    </source>
</reference>
<dbReference type="EMBL" id="JXRQ01000025">
    <property type="protein sequence ID" value="KIL46719.1"/>
    <property type="molecule type" value="Genomic_DNA"/>
</dbReference>
<protein>
    <recommendedName>
        <fullName evidence="3">Competence protein</fullName>
    </recommendedName>
</protein>
<dbReference type="InterPro" id="IPR010461">
    <property type="entry name" value="ComK"/>
</dbReference>
<gene>
    <name evidence="1" type="ORF">KP77_28460</name>
</gene>
<organism evidence="1 2">
    <name type="scientific">Jeotgalibacillus alimentarius</name>
    <dbReference type="NCBI Taxonomy" id="135826"/>
    <lineage>
        <taxon>Bacteria</taxon>
        <taxon>Bacillati</taxon>
        <taxon>Bacillota</taxon>
        <taxon>Bacilli</taxon>
        <taxon>Bacillales</taxon>
        <taxon>Caryophanaceae</taxon>
        <taxon>Jeotgalibacillus</taxon>
    </lineage>
</organism>
<dbReference type="OrthoDB" id="2417337at2"/>
<name>A0A0C2RY55_9BACL</name>
<dbReference type="GO" id="GO:0030420">
    <property type="term" value="P:establishment of competence for transformation"/>
    <property type="evidence" value="ECO:0007669"/>
    <property type="project" value="InterPro"/>
</dbReference>
<evidence type="ECO:0008006" key="3">
    <source>
        <dbReference type="Google" id="ProtNLM"/>
    </source>
</evidence>
<dbReference type="STRING" id="135826.KP77_28460"/>
<sequence length="164" mass="18628">MGEKKVNVTAMVDENTLALLRAKGNVYRSMMMCKEGIKYSSHSPITLLNDCCMLTGSTMLGSMAATTARLGKEGDIPFIVNPFKRIIVMPTHSPLDADNLWIFPQHIQAIHFHTRTATIIEFTNRQKLVVNLPLRRLNQKMMHAQKLREISLRDRSQGFWLEGS</sequence>
<proteinExistence type="predicted"/>
<evidence type="ECO:0000313" key="2">
    <source>
        <dbReference type="Proteomes" id="UP000031950"/>
    </source>
</evidence>